<keyword evidence="1" id="KW-0328">Glycosyltransferase</keyword>
<dbReference type="GO" id="GO:0009103">
    <property type="term" value="P:lipopolysaccharide biosynthetic process"/>
    <property type="evidence" value="ECO:0007669"/>
    <property type="project" value="TreeGrafter"/>
</dbReference>
<accession>A0A9Y2IJX4</accession>
<dbReference type="EMBL" id="CP127294">
    <property type="protein sequence ID" value="WIX79693.1"/>
    <property type="molecule type" value="Genomic_DNA"/>
</dbReference>
<evidence type="ECO:0000313" key="5">
    <source>
        <dbReference type="Proteomes" id="UP001236014"/>
    </source>
</evidence>
<evidence type="ECO:0000313" key="4">
    <source>
        <dbReference type="EMBL" id="WIX79693.1"/>
    </source>
</evidence>
<dbReference type="PANTHER" id="PTHR46401">
    <property type="entry name" value="GLYCOSYLTRANSFERASE WBBK-RELATED"/>
    <property type="match status" value="1"/>
</dbReference>
<evidence type="ECO:0000256" key="2">
    <source>
        <dbReference type="ARBA" id="ARBA00022679"/>
    </source>
</evidence>
<dbReference type="CDD" id="cd03809">
    <property type="entry name" value="GT4_MtfB-like"/>
    <property type="match status" value="1"/>
</dbReference>
<gene>
    <name evidence="4" type="ORF">QRX50_02495</name>
</gene>
<evidence type="ECO:0000259" key="3">
    <source>
        <dbReference type="Pfam" id="PF13579"/>
    </source>
</evidence>
<evidence type="ECO:0000256" key="1">
    <source>
        <dbReference type="ARBA" id="ARBA00022676"/>
    </source>
</evidence>
<dbReference type="Gene3D" id="3.40.50.2000">
    <property type="entry name" value="Glycogen Phosphorylase B"/>
    <property type="match status" value="2"/>
</dbReference>
<proteinExistence type="predicted"/>
<dbReference type="KEGG" id="acab:QRX50_02495"/>
<keyword evidence="5" id="KW-1185">Reference proteome</keyword>
<protein>
    <submittedName>
        <fullName evidence="4">Glycosyltransferase family 1 protein</fullName>
    </submittedName>
</protein>
<feature type="domain" description="Glycosyltransferase subfamily 4-like N-terminal" evidence="3">
    <location>
        <begin position="20"/>
        <end position="176"/>
    </location>
</feature>
<name>A0A9Y2IJX4_9PSEU</name>
<dbReference type="GO" id="GO:0016757">
    <property type="term" value="F:glycosyltransferase activity"/>
    <property type="evidence" value="ECO:0007669"/>
    <property type="project" value="UniProtKB-KW"/>
</dbReference>
<dbReference type="RefSeq" id="WP_285970375.1">
    <property type="nucleotide sequence ID" value="NZ_CP127294.1"/>
</dbReference>
<dbReference type="InterPro" id="IPR028098">
    <property type="entry name" value="Glyco_trans_4-like_N"/>
</dbReference>
<dbReference type="AlphaFoldDB" id="A0A9Y2IJX4"/>
<dbReference type="Proteomes" id="UP001236014">
    <property type="component" value="Chromosome"/>
</dbReference>
<reference evidence="4 5" key="1">
    <citation type="submission" date="2023-06" db="EMBL/GenBank/DDBJ databases">
        <authorList>
            <person name="Oyuntsetseg B."/>
            <person name="Kim S.B."/>
        </authorList>
    </citation>
    <scope>NUCLEOTIDE SEQUENCE [LARGE SCALE GENOMIC DNA]</scope>
    <source>
        <strain evidence="4 5">2-15</strain>
    </source>
</reference>
<organism evidence="4 5">
    <name type="scientific">Amycolatopsis carbonis</name>
    <dbReference type="NCBI Taxonomy" id="715471"/>
    <lineage>
        <taxon>Bacteria</taxon>
        <taxon>Bacillati</taxon>
        <taxon>Actinomycetota</taxon>
        <taxon>Actinomycetes</taxon>
        <taxon>Pseudonocardiales</taxon>
        <taxon>Pseudonocardiaceae</taxon>
        <taxon>Amycolatopsis</taxon>
    </lineage>
</organism>
<keyword evidence="2" id="KW-0808">Transferase</keyword>
<dbReference type="PANTHER" id="PTHR46401:SF2">
    <property type="entry name" value="GLYCOSYLTRANSFERASE WBBK-RELATED"/>
    <property type="match status" value="1"/>
</dbReference>
<dbReference type="Pfam" id="PF13692">
    <property type="entry name" value="Glyco_trans_1_4"/>
    <property type="match status" value="1"/>
</dbReference>
<sequence>MADRPLRVLLDGTPLLGSRTGIGRYTAALSEELASMSEVDPRAVAFTLRGWRKLRGVLPHGARARGMPVPARLLRRAWLRSELPPVELFAGPTDVVHGTNFVLPGRLRAAGVLTIHDLAFLDEPGELAPSDRTLPELVRRGARRADVICTPTSAVADSVAERLDVSRDKIVVTPLGVNPAWFTARPPDDGQRAKLRLPEKYLLFAGAAGPRKGLDWLARTHASAPDLPPLVFAGPGPFPRLPRSGQTGYLSDVDLRTVVAGAAALVLPSRDEGFGLPVLEAMASDVPVVCTDIAALREVAGPCATLVPYDDVDGLATALRQAVLDPHATATSTARRTHAAGFTWRNCATLTVEAYRRAANR</sequence>
<dbReference type="SUPFAM" id="SSF53756">
    <property type="entry name" value="UDP-Glycosyltransferase/glycogen phosphorylase"/>
    <property type="match status" value="1"/>
</dbReference>
<dbReference type="Pfam" id="PF13579">
    <property type="entry name" value="Glyco_trans_4_4"/>
    <property type="match status" value="1"/>
</dbReference>